<evidence type="ECO:0000313" key="1">
    <source>
        <dbReference type="EMBL" id="QMV17026.1"/>
    </source>
</evidence>
<proteinExistence type="predicted"/>
<protein>
    <submittedName>
        <fullName evidence="1">Uncharacterized protein</fullName>
    </submittedName>
</protein>
<keyword evidence="2" id="KW-1185">Reference proteome</keyword>
<evidence type="ECO:0000313" key="2">
    <source>
        <dbReference type="Proteomes" id="UP000515264"/>
    </source>
</evidence>
<reference evidence="1 2" key="1">
    <citation type="journal article" date="2020" name="J. Nat. Prod.">
        <title>Genomics-Metabolomics Profiling Disclosed Marine Vibrio spartinae 3.6 as a Producer of a New Branched Side Chain Prodigiosin.</title>
        <authorList>
            <person name="Vitale G.A."/>
            <person name="Sciarretta M."/>
            <person name="Palma Esposito F."/>
            <person name="January G.G."/>
            <person name="Giaccio M."/>
            <person name="Bunk B."/>
            <person name="Sproer C."/>
            <person name="Bajerski F."/>
            <person name="Power D."/>
            <person name="Festa C."/>
            <person name="Monti M.C."/>
            <person name="D'Auria M.V."/>
            <person name="de Pascale D."/>
        </authorList>
    </citation>
    <scope>NUCLEOTIDE SEQUENCE [LARGE SCALE GENOMIC DNA]</scope>
    <source>
        <strain evidence="1 2">3.6</strain>
    </source>
</reference>
<dbReference type="Proteomes" id="UP000515264">
    <property type="component" value="Chromosome 2"/>
</dbReference>
<sequence>MNVLSENEMKEVESKVQEFTRNISINMFLDDSTVSELIAR</sequence>
<dbReference type="EMBL" id="CP046269">
    <property type="protein sequence ID" value="QMV17026.1"/>
    <property type="molecule type" value="Genomic_DNA"/>
</dbReference>
<organism evidence="1 2">
    <name type="scientific">Vibrio spartinae</name>
    <dbReference type="NCBI Taxonomy" id="1918945"/>
    <lineage>
        <taxon>Bacteria</taxon>
        <taxon>Pseudomonadati</taxon>
        <taxon>Pseudomonadota</taxon>
        <taxon>Gammaproteobacteria</taxon>
        <taxon>Vibrionales</taxon>
        <taxon>Vibrionaceae</taxon>
        <taxon>Vibrio</taxon>
    </lineage>
</organism>
<accession>A0ABX6R638</accession>
<gene>
    <name evidence="1" type="ORF">Vspart_04451</name>
</gene>
<name>A0ABX6R638_9VIBR</name>